<dbReference type="InterPro" id="IPR027417">
    <property type="entry name" value="P-loop_NTPase"/>
</dbReference>
<dbReference type="SMART" id="SM00382">
    <property type="entry name" value="AAA"/>
    <property type="match status" value="2"/>
</dbReference>
<dbReference type="PROSITE" id="PS50893">
    <property type="entry name" value="ABC_TRANSPORTER_2"/>
    <property type="match status" value="2"/>
</dbReference>
<dbReference type="Pfam" id="PF00005">
    <property type="entry name" value="ABC_tran"/>
    <property type="match status" value="2"/>
</dbReference>
<dbReference type="CDD" id="cd03221">
    <property type="entry name" value="ABCF_EF-3"/>
    <property type="match status" value="1"/>
</dbReference>
<dbReference type="FunFam" id="3.40.50.300:FF:000011">
    <property type="entry name" value="Putative ABC transporter ATP-binding component"/>
    <property type="match status" value="1"/>
</dbReference>
<dbReference type="InterPro" id="IPR003593">
    <property type="entry name" value="AAA+_ATPase"/>
</dbReference>
<dbReference type="InterPro" id="IPR017871">
    <property type="entry name" value="ABC_transporter-like_CS"/>
</dbReference>
<feature type="region of interest" description="Disordered" evidence="5">
    <location>
        <begin position="629"/>
        <end position="649"/>
    </location>
</feature>
<dbReference type="Gene3D" id="3.40.50.300">
    <property type="entry name" value="P-loop containing nucleotide triphosphate hydrolases"/>
    <property type="match status" value="2"/>
</dbReference>
<dbReference type="Pfam" id="PF12848">
    <property type="entry name" value="ABC_tran_Xtn"/>
    <property type="match status" value="1"/>
</dbReference>
<keyword evidence="1" id="KW-0677">Repeat</keyword>
<feature type="signal peptide" evidence="6">
    <location>
        <begin position="1"/>
        <end position="32"/>
    </location>
</feature>
<evidence type="ECO:0000256" key="5">
    <source>
        <dbReference type="SAM" id="MobiDB-lite"/>
    </source>
</evidence>
<dbReference type="GO" id="GO:0003677">
    <property type="term" value="F:DNA binding"/>
    <property type="evidence" value="ECO:0007669"/>
    <property type="project" value="InterPro"/>
</dbReference>
<feature type="coiled-coil region" evidence="4">
    <location>
        <begin position="665"/>
        <end position="716"/>
    </location>
</feature>
<sequence length="728" mass="78666">MDNLSCSSPRPAWALVVLALAILTITVDECSAFSSSFRRNSVSSNGHVAIPYVRAEPRQTLTLLSSKGGDETRGAALLMEDVDVFRGPSQILGDISWRVEPRTKWALVGQNGAGKSTLLKAIVGQIPCDGKIAIGTKASNIGYLQQTAVAGSNNTIYQEAASGMDAINSAREAMEKAAEMGDLDALEKATTRFEANGGYQQEQKVSSVLKGLGFQDFEKRCDELSGGWQMRVSFAKVLLSEPTLCLLDEPSNHLDQAAKKWLARYLANYEGEGAMVLVTHDVELLMSMDHIAEVVPGSSTSGGGSLQIYKSCNYQQFLALKEERANAAVAAYEKNAEKAAKLQAFVDRFGASATKASAAQSRVKQIERMEREGLLDAPAEAVVAKEFKPSLNLAEPPKSMGETLLALKGASVGHTSVPLVEDVNLQIQRGMKILFRGPNGAGKSTILHALRGSLPLLSGERVENDGLRLGVFTQDLAQELDPEQRAVDIVTAHAREGPHGDIFVSDEDARGALGRLGLQGEKALRNLKDLSGGEKARVALAMFSLKASNLYLLDEASNHLDVQCVEALSEELSHWGGDLGAMVVISHDKKFCENIDFTHVVTVKEGKCIVEERAARDSDWQIDSLSFDQESDDADDETGSSSGQPAKTDIDPKIRKQAFNAPKRISKLEELISKAEEKIAAIDDEMMAVGNDVGVLVDLTKQKDEITAKVDGYMEEWEELEALLAQVA</sequence>
<keyword evidence="4" id="KW-0175">Coiled coil</keyword>
<dbReference type="SUPFAM" id="SSF52540">
    <property type="entry name" value="P-loop containing nucleoside triphosphate hydrolases"/>
    <property type="match status" value="2"/>
</dbReference>
<evidence type="ECO:0000259" key="7">
    <source>
        <dbReference type="PROSITE" id="PS50893"/>
    </source>
</evidence>
<evidence type="ECO:0000256" key="6">
    <source>
        <dbReference type="SAM" id="SignalP"/>
    </source>
</evidence>
<dbReference type="InterPro" id="IPR003439">
    <property type="entry name" value="ABC_transporter-like_ATP-bd"/>
</dbReference>
<dbReference type="PANTHER" id="PTHR19211">
    <property type="entry name" value="ATP-BINDING TRANSPORT PROTEIN-RELATED"/>
    <property type="match status" value="1"/>
</dbReference>
<name>A0A7S3DXJ7_9STRA</name>
<dbReference type="GO" id="GO:0005524">
    <property type="term" value="F:ATP binding"/>
    <property type="evidence" value="ECO:0007669"/>
    <property type="project" value="UniProtKB-KW"/>
</dbReference>
<dbReference type="InterPro" id="IPR037118">
    <property type="entry name" value="Val-tRNA_synth_C_sf"/>
</dbReference>
<reference evidence="8" key="1">
    <citation type="submission" date="2021-01" db="EMBL/GenBank/DDBJ databases">
        <authorList>
            <person name="Corre E."/>
            <person name="Pelletier E."/>
            <person name="Niang G."/>
            <person name="Scheremetjew M."/>
            <person name="Finn R."/>
            <person name="Kale V."/>
            <person name="Holt S."/>
            <person name="Cochrane G."/>
            <person name="Meng A."/>
            <person name="Brown T."/>
            <person name="Cohen L."/>
        </authorList>
    </citation>
    <scope>NUCLEOTIDE SEQUENCE</scope>
    <source>
        <strain evidence="8">CCMP125</strain>
    </source>
</reference>
<evidence type="ECO:0000256" key="2">
    <source>
        <dbReference type="ARBA" id="ARBA00022741"/>
    </source>
</evidence>
<keyword evidence="2" id="KW-0547">Nucleotide-binding</keyword>
<feature type="domain" description="ABC transporter" evidence="7">
    <location>
        <begin position="77"/>
        <end position="321"/>
    </location>
</feature>
<evidence type="ECO:0000256" key="1">
    <source>
        <dbReference type="ARBA" id="ARBA00022737"/>
    </source>
</evidence>
<feature type="chain" id="PRO_5030691610" description="ABC transporter domain-containing protein" evidence="6">
    <location>
        <begin position="33"/>
        <end position="728"/>
    </location>
</feature>
<dbReference type="PANTHER" id="PTHR19211:SF133">
    <property type="entry name" value="ABC TRANSPORTER FAMILY PROTEIN"/>
    <property type="match status" value="1"/>
</dbReference>
<dbReference type="AlphaFoldDB" id="A0A7S3DXJ7"/>
<feature type="domain" description="ABC transporter" evidence="7">
    <location>
        <begin position="405"/>
        <end position="630"/>
    </location>
</feature>
<keyword evidence="6" id="KW-0732">Signal</keyword>
<dbReference type="InterPro" id="IPR032524">
    <property type="entry name" value="ABC_tran_C"/>
</dbReference>
<keyword evidence="3" id="KW-0067">ATP-binding</keyword>
<accession>A0A7S3DXJ7</accession>
<protein>
    <recommendedName>
        <fullName evidence="7">ABC transporter domain-containing protein</fullName>
    </recommendedName>
</protein>
<organism evidence="8">
    <name type="scientific">Entomoneis paludosa</name>
    <dbReference type="NCBI Taxonomy" id="265537"/>
    <lineage>
        <taxon>Eukaryota</taxon>
        <taxon>Sar</taxon>
        <taxon>Stramenopiles</taxon>
        <taxon>Ochrophyta</taxon>
        <taxon>Bacillariophyta</taxon>
        <taxon>Bacillariophyceae</taxon>
        <taxon>Bacillariophycidae</taxon>
        <taxon>Entomoneidaceae</taxon>
        <taxon>Entomoneis</taxon>
    </lineage>
</organism>
<dbReference type="EMBL" id="HBHT01040057">
    <property type="protein sequence ID" value="CAD9994499.1"/>
    <property type="molecule type" value="Transcribed_RNA"/>
</dbReference>
<dbReference type="PROSITE" id="PS00211">
    <property type="entry name" value="ABC_TRANSPORTER_1"/>
    <property type="match status" value="2"/>
</dbReference>
<evidence type="ECO:0000256" key="4">
    <source>
        <dbReference type="SAM" id="Coils"/>
    </source>
</evidence>
<evidence type="ECO:0000313" key="8">
    <source>
        <dbReference type="EMBL" id="CAD9994499.1"/>
    </source>
</evidence>
<dbReference type="Gene3D" id="1.10.287.380">
    <property type="entry name" value="Valyl-tRNA synthetase, C-terminal domain"/>
    <property type="match status" value="1"/>
</dbReference>
<dbReference type="InterPro" id="IPR032781">
    <property type="entry name" value="ABC_tran_Xtn"/>
</dbReference>
<feature type="compositionally biased region" description="Acidic residues" evidence="5">
    <location>
        <begin position="629"/>
        <end position="638"/>
    </location>
</feature>
<dbReference type="GO" id="GO:0016887">
    <property type="term" value="F:ATP hydrolysis activity"/>
    <property type="evidence" value="ECO:0007669"/>
    <property type="project" value="InterPro"/>
</dbReference>
<gene>
    <name evidence="8" type="ORF">APAL1065_LOCUS26905</name>
</gene>
<dbReference type="Pfam" id="PF16326">
    <property type="entry name" value="ABC_tran_CTD"/>
    <property type="match status" value="1"/>
</dbReference>
<dbReference type="InterPro" id="IPR050611">
    <property type="entry name" value="ABCF"/>
</dbReference>
<evidence type="ECO:0000256" key="3">
    <source>
        <dbReference type="ARBA" id="ARBA00022840"/>
    </source>
</evidence>
<proteinExistence type="predicted"/>